<dbReference type="Proteomes" id="UP001141552">
    <property type="component" value="Unassembled WGS sequence"/>
</dbReference>
<comment type="caution">
    <text evidence="1">The sequence shown here is derived from an EMBL/GenBank/DDBJ whole genome shotgun (WGS) entry which is preliminary data.</text>
</comment>
<organism evidence="1 2">
    <name type="scientific">Turnera subulata</name>
    <dbReference type="NCBI Taxonomy" id="218843"/>
    <lineage>
        <taxon>Eukaryota</taxon>
        <taxon>Viridiplantae</taxon>
        <taxon>Streptophyta</taxon>
        <taxon>Embryophyta</taxon>
        <taxon>Tracheophyta</taxon>
        <taxon>Spermatophyta</taxon>
        <taxon>Magnoliopsida</taxon>
        <taxon>eudicotyledons</taxon>
        <taxon>Gunneridae</taxon>
        <taxon>Pentapetalae</taxon>
        <taxon>rosids</taxon>
        <taxon>fabids</taxon>
        <taxon>Malpighiales</taxon>
        <taxon>Passifloraceae</taxon>
        <taxon>Turnera</taxon>
    </lineage>
</organism>
<dbReference type="OrthoDB" id="753880at2759"/>
<reference evidence="1" key="2">
    <citation type="journal article" date="2023" name="Plants (Basel)">
        <title>Annotation of the Turnera subulata (Passifloraceae) Draft Genome Reveals the S-Locus Evolved after the Divergence of Turneroideae from Passifloroideae in a Stepwise Manner.</title>
        <authorList>
            <person name="Henning P.M."/>
            <person name="Roalson E.H."/>
            <person name="Mir W."/>
            <person name="McCubbin A.G."/>
            <person name="Shore J.S."/>
        </authorList>
    </citation>
    <scope>NUCLEOTIDE SEQUENCE</scope>
    <source>
        <strain evidence="1">F60SS</strain>
    </source>
</reference>
<evidence type="ECO:0000313" key="2">
    <source>
        <dbReference type="Proteomes" id="UP001141552"/>
    </source>
</evidence>
<dbReference type="PANTHER" id="PTHR38382">
    <property type="entry name" value="RNA-BINDING PROTEIN"/>
    <property type="match status" value="1"/>
</dbReference>
<dbReference type="PANTHER" id="PTHR38382:SF1">
    <property type="entry name" value="RNA-BINDING PROTEIN"/>
    <property type="match status" value="1"/>
</dbReference>
<accession>A0A9Q0J0W9</accession>
<reference evidence="1" key="1">
    <citation type="submission" date="2022-02" db="EMBL/GenBank/DDBJ databases">
        <authorList>
            <person name="Henning P.M."/>
            <person name="McCubbin A.G."/>
            <person name="Shore J.S."/>
        </authorList>
    </citation>
    <scope>NUCLEOTIDE SEQUENCE</scope>
    <source>
        <strain evidence="1">F60SS</strain>
        <tissue evidence="1">Leaves</tissue>
    </source>
</reference>
<dbReference type="EMBL" id="JAKUCV010007249">
    <property type="protein sequence ID" value="KAJ4824189.1"/>
    <property type="molecule type" value="Genomic_DNA"/>
</dbReference>
<dbReference type="AlphaFoldDB" id="A0A9Q0J0W9"/>
<protein>
    <submittedName>
        <fullName evidence="1">Uncharacterized protein</fullName>
    </submittedName>
</protein>
<sequence>MFVKMINFGLYFVIPGLQGGGRRKQSLILGVNKNAKRKGRRGWFTKNKKSKALYNHYANGSGWWDDEMEGVDTEEVGMGDVWEGVGTTTFGVIDWH</sequence>
<name>A0A9Q0J0W9_9ROSI</name>
<keyword evidence="2" id="KW-1185">Reference proteome</keyword>
<evidence type="ECO:0000313" key="1">
    <source>
        <dbReference type="EMBL" id="KAJ4824189.1"/>
    </source>
</evidence>
<proteinExistence type="predicted"/>
<gene>
    <name evidence="1" type="ORF">Tsubulata_015645</name>
</gene>